<dbReference type="InterPro" id="IPR000595">
    <property type="entry name" value="cNMP-bd_dom"/>
</dbReference>
<accession>A0A2P7NTY3</accession>
<dbReference type="CDD" id="cd00038">
    <property type="entry name" value="CAP_ED"/>
    <property type="match status" value="2"/>
</dbReference>
<dbReference type="PRINTS" id="PR00368">
    <property type="entry name" value="FADPNR"/>
</dbReference>
<evidence type="ECO:0000256" key="3">
    <source>
        <dbReference type="ARBA" id="ARBA00022723"/>
    </source>
</evidence>
<dbReference type="PROSITE" id="PS51379">
    <property type="entry name" value="4FE4S_FER_2"/>
    <property type="match status" value="2"/>
</dbReference>
<dbReference type="Pfam" id="PF00027">
    <property type="entry name" value="cNMP_binding"/>
    <property type="match status" value="2"/>
</dbReference>
<protein>
    <submittedName>
        <fullName evidence="9">Cyclic nucleotide-binding protein</fullName>
    </submittedName>
</protein>
<evidence type="ECO:0000313" key="10">
    <source>
        <dbReference type="Proteomes" id="UP000241912"/>
    </source>
</evidence>
<dbReference type="SMART" id="SM00100">
    <property type="entry name" value="cNMP"/>
    <property type="match status" value="2"/>
</dbReference>
<dbReference type="OrthoDB" id="9779457at2"/>
<gene>
    <name evidence="9" type="ORF">C7H79_10845</name>
</gene>
<proteinExistence type="predicted"/>
<dbReference type="AlphaFoldDB" id="A0A2P7NTY3"/>
<sequence length="791" mass="87170">MSEQFFDVAIIGAGPGGISAAARASQQSMSHVLLESSGKHANTIQQYQKGKHVMAEPNQLPLRSDIEFEAGDRESILKNWEHSINNTDINILYQAEVISIDGDKNNFRISLKSGDFISAKNIILALGVQGNARKLNVPGEDYSFVQNTLESADAYQQETIVIVGAGDSAIENAISLSHHNRVILINRRNDFSRAKEANMNRILKAIDTKQIECFYESAIIEVKQNTAEQEFPGQIVLKTPDNVISLECHRVITRLGTVPPRKFVESAGIRYVSEQPDAIPEISLHYESNVPGIYLIGALAGYPLIKQAMNQGYEAIEHILGNPIKPSDHSILQEKLEILACGEDVENALTQMTQNLQLFRDINPLNLRELIMSSDIIAPEPGDEIFAQGCYSSNFYNILCGEVRVHTDSDDVFTLKQGLFFGESSLISGRPRQTTVISGENCILLVTPPRAMKKLIRMEKSVNDRINKTSIIRSLTRLMPHTPEDVIRNVAKQTKIHHFTANEIVFREGDPSGHLYLVRRGSITLSKKTGAGEVIVAYCAVGSFIGLIGLSKNSNRMVAAQATVTTEALSIDYASFNELLLNNPRLRAKVQQETQYQLAQYPSMQAEPKRGETLSFLMDHGIGEATNILIIDESLCIGCDNCETACAATHHGISRLDRKAGPSFDSLHIPTSCRHCEHPHCMKDCPPDAIHRLGSGEVFIDNDTCIGCGNCVENCPYDAIKMDEIKQNVSLFARLLGKRPQVTYKTAVKCDMCKDLKSGPSCVNACPTGAAIRIHADQVVSLVNKRVTSLS</sequence>
<keyword evidence="2" id="KW-0004">4Fe-4S</keyword>
<evidence type="ECO:0000256" key="4">
    <source>
        <dbReference type="ARBA" id="ARBA00022982"/>
    </source>
</evidence>
<dbReference type="Proteomes" id="UP000241912">
    <property type="component" value="Unassembled WGS sequence"/>
</dbReference>
<dbReference type="InterPro" id="IPR018490">
    <property type="entry name" value="cNMP-bd_dom_sf"/>
</dbReference>
<dbReference type="Gene3D" id="3.50.50.60">
    <property type="entry name" value="FAD/NAD(P)-binding domain"/>
    <property type="match status" value="2"/>
</dbReference>
<comment type="caution">
    <text evidence="9">The sequence shown here is derived from an EMBL/GenBank/DDBJ whole genome shotgun (WGS) entry which is preliminary data.</text>
</comment>
<dbReference type="PROSITE" id="PS00198">
    <property type="entry name" value="4FE4S_FER_1"/>
    <property type="match status" value="1"/>
</dbReference>
<dbReference type="SUPFAM" id="SSF54862">
    <property type="entry name" value="4Fe-4S ferredoxins"/>
    <property type="match status" value="1"/>
</dbReference>
<dbReference type="PROSITE" id="PS50042">
    <property type="entry name" value="CNMP_BINDING_3"/>
    <property type="match status" value="2"/>
</dbReference>
<evidence type="ECO:0000259" key="7">
    <source>
        <dbReference type="PROSITE" id="PS50042"/>
    </source>
</evidence>
<dbReference type="InterPro" id="IPR036188">
    <property type="entry name" value="FAD/NAD-bd_sf"/>
</dbReference>
<evidence type="ECO:0000256" key="2">
    <source>
        <dbReference type="ARBA" id="ARBA00022485"/>
    </source>
</evidence>
<name>A0A2P7NTY3_9PROT</name>
<dbReference type="InterPro" id="IPR017900">
    <property type="entry name" value="4Fe4S_Fe_S_CS"/>
</dbReference>
<dbReference type="Gene3D" id="3.30.70.20">
    <property type="match status" value="2"/>
</dbReference>
<dbReference type="RefSeq" id="WP_106707290.1">
    <property type="nucleotide sequence ID" value="NZ_PXXU01000032.1"/>
</dbReference>
<dbReference type="GO" id="GO:0051539">
    <property type="term" value="F:4 iron, 4 sulfur cluster binding"/>
    <property type="evidence" value="ECO:0007669"/>
    <property type="project" value="UniProtKB-KW"/>
</dbReference>
<dbReference type="Gene3D" id="2.60.120.10">
    <property type="entry name" value="Jelly Rolls"/>
    <property type="match status" value="2"/>
</dbReference>
<feature type="domain" description="4Fe-4S ferredoxin-type" evidence="8">
    <location>
        <begin position="627"/>
        <end position="658"/>
    </location>
</feature>
<evidence type="ECO:0000256" key="6">
    <source>
        <dbReference type="ARBA" id="ARBA00023014"/>
    </source>
</evidence>
<dbReference type="Pfam" id="PF13738">
    <property type="entry name" value="Pyr_redox_3"/>
    <property type="match status" value="1"/>
</dbReference>
<dbReference type="InterPro" id="IPR017896">
    <property type="entry name" value="4Fe4S_Fe-S-bd"/>
</dbReference>
<keyword evidence="10" id="KW-1185">Reference proteome</keyword>
<dbReference type="Pfam" id="PF13247">
    <property type="entry name" value="Fer4_11"/>
    <property type="match status" value="1"/>
</dbReference>
<dbReference type="SUPFAM" id="SSF51905">
    <property type="entry name" value="FAD/NAD(P)-binding domain"/>
    <property type="match status" value="2"/>
</dbReference>
<dbReference type="PANTHER" id="PTHR42859">
    <property type="entry name" value="OXIDOREDUCTASE"/>
    <property type="match status" value="1"/>
</dbReference>
<feature type="domain" description="Cyclic nucleotide-binding" evidence="7">
    <location>
        <begin position="478"/>
        <end position="597"/>
    </location>
</feature>
<evidence type="ECO:0000259" key="8">
    <source>
        <dbReference type="PROSITE" id="PS51379"/>
    </source>
</evidence>
<keyword evidence="3" id="KW-0479">Metal-binding</keyword>
<dbReference type="PANTHER" id="PTHR42859:SF10">
    <property type="entry name" value="DIMETHYLSULFOXIDE REDUCTASE CHAIN B"/>
    <property type="match status" value="1"/>
</dbReference>
<dbReference type="CDD" id="cd16367">
    <property type="entry name" value="DMSOR_beta_like"/>
    <property type="match status" value="1"/>
</dbReference>
<keyword evidence="6" id="KW-0411">Iron-sulfur</keyword>
<evidence type="ECO:0000256" key="5">
    <source>
        <dbReference type="ARBA" id="ARBA00023004"/>
    </source>
</evidence>
<dbReference type="EMBL" id="PXXU01000032">
    <property type="protein sequence ID" value="PSJ16933.1"/>
    <property type="molecule type" value="Genomic_DNA"/>
</dbReference>
<evidence type="ECO:0000256" key="1">
    <source>
        <dbReference type="ARBA" id="ARBA00022448"/>
    </source>
</evidence>
<dbReference type="GO" id="GO:0046872">
    <property type="term" value="F:metal ion binding"/>
    <property type="evidence" value="ECO:0007669"/>
    <property type="project" value="UniProtKB-KW"/>
</dbReference>
<feature type="domain" description="4Fe-4S ferredoxin-type" evidence="8">
    <location>
        <begin position="696"/>
        <end position="725"/>
    </location>
</feature>
<dbReference type="PRINTS" id="PR00469">
    <property type="entry name" value="PNDRDTASEII"/>
</dbReference>
<organism evidence="9 10">
    <name type="scientific">Nitrosomonas supralitoralis</name>
    <dbReference type="NCBI Taxonomy" id="2116706"/>
    <lineage>
        <taxon>Bacteria</taxon>
        <taxon>Pseudomonadati</taxon>
        <taxon>Pseudomonadota</taxon>
        <taxon>Betaproteobacteria</taxon>
        <taxon>Nitrosomonadales</taxon>
        <taxon>Nitrosomonadaceae</taxon>
        <taxon>Nitrosomonas</taxon>
    </lineage>
</organism>
<feature type="domain" description="Cyclic nucleotide-binding" evidence="7">
    <location>
        <begin position="358"/>
        <end position="456"/>
    </location>
</feature>
<keyword evidence="1" id="KW-0813">Transport</keyword>
<dbReference type="InterPro" id="IPR050294">
    <property type="entry name" value="RnfB_subfamily"/>
</dbReference>
<evidence type="ECO:0000313" key="9">
    <source>
        <dbReference type="EMBL" id="PSJ16933.1"/>
    </source>
</evidence>
<keyword evidence="4" id="KW-0249">Electron transport</keyword>
<reference evidence="9 10" key="1">
    <citation type="submission" date="2018-03" db="EMBL/GenBank/DDBJ databases">
        <title>Draft genome of Nitrosomonas supralitoralis APG5.</title>
        <authorList>
            <person name="Urakawa H."/>
            <person name="Lopez J.V."/>
        </authorList>
    </citation>
    <scope>NUCLEOTIDE SEQUENCE [LARGE SCALE GENOMIC DNA]</scope>
    <source>
        <strain evidence="9 10">APG5</strain>
    </source>
</reference>
<dbReference type="SUPFAM" id="SSF51206">
    <property type="entry name" value="cAMP-binding domain-like"/>
    <property type="match status" value="2"/>
</dbReference>
<keyword evidence="5" id="KW-0408">Iron</keyword>
<dbReference type="InterPro" id="IPR014710">
    <property type="entry name" value="RmlC-like_jellyroll"/>
</dbReference>